<feature type="transmembrane region" description="Helical" evidence="9">
    <location>
        <begin position="17"/>
        <end position="39"/>
    </location>
</feature>
<protein>
    <recommendedName>
        <fullName evidence="12">Protein FAM26E</fullName>
    </recommendedName>
</protein>
<reference evidence="10" key="1">
    <citation type="submission" date="2025-08" db="UniProtKB">
        <authorList>
            <consortium name="Ensembl"/>
        </authorList>
    </citation>
    <scope>IDENTIFICATION</scope>
</reference>
<reference evidence="10" key="2">
    <citation type="submission" date="2025-09" db="UniProtKB">
        <authorList>
            <consortium name="Ensembl"/>
        </authorList>
    </citation>
    <scope>IDENTIFICATION</scope>
</reference>
<sequence>MCISQTVFKFLSSQKKAIGYSLMGLLTVGSEHLFSLSAFKCPCSNKNYTYGLVYLFVPALVLLLVGFALNGGTWQLFTGCCVNPRKLFPKGKSCHFFHAFGQITLKAFVAPVMWLSVVLLNGTFYECAMSGSKNLKYLEVLCHNKSNKCLEELPKVACGQTSLSSWETEEILLTLQAESQVVGWCVIVSAAFLSLLITCYGHCQSNTSHLQKRFWKIYTEKEKEQFEKYFEDYATKLSERNLKSFFENEKLESFPMPSFRAWEEASALDSFNINQKIFSTLHKLVEDSMKEYDSNEAQDTMVNLGEGETV</sequence>
<feature type="transmembrane region" description="Helical" evidence="9">
    <location>
        <begin position="51"/>
        <end position="69"/>
    </location>
</feature>
<proteinExistence type="inferred from homology"/>
<evidence type="ECO:0000256" key="4">
    <source>
        <dbReference type="ARBA" id="ARBA00022692"/>
    </source>
</evidence>
<evidence type="ECO:0000256" key="5">
    <source>
        <dbReference type="ARBA" id="ARBA00022989"/>
    </source>
</evidence>
<dbReference type="Ensembl" id="ENSCABT00000010557.1">
    <property type="protein sequence ID" value="ENSCABP00000009622.1"/>
    <property type="gene ID" value="ENSCABG00000007244.1"/>
</dbReference>
<keyword evidence="4 9" id="KW-0812">Transmembrane</keyword>
<evidence type="ECO:0000256" key="9">
    <source>
        <dbReference type="SAM" id="Phobius"/>
    </source>
</evidence>
<dbReference type="GeneID" id="116824311"/>
<name>A0A8C0GUR8_CHEAB</name>
<evidence type="ECO:0000256" key="7">
    <source>
        <dbReference type="ARBA" id="ARBA00023136"/>
    </source>
</evidence>
<evidence type="ECO:0000256" key="8">
    <source>
        <dbReference type="ARBA" id="ARBA00023303"/>
    </source>
</evidence>
<keyword evidence="7 9" id="KW-0472">Membrane</keyword>
<evidence type="ECO:0000313" key="10">
    <source>
        <dbReference type="Ensembl" id="ENSCABP00000009622.1"/>
    </source>
</evidence>
<keyword evidence="8" id="KW-0407">Ion channel</keyword>
<dbReference type="OMA" id="HAFGQIT"/>
<keyword evidence="3" id="KW-0813">Transport</keyword>
<keyword evidence="11" id="KW-1185">Reference proteome</keyword>
<evidence type="ECO:0000313" key="11">
    <source>
        <dbReference type="Proteomes" id="UP000694404"/>
    </source>
</evidence>
<dbReference type="GeneTree" id="ENSGT01030000234610"/>
<comment type="similarity">
    <text evidence="2">Belongs to the CALHM family.</text>
</comment>
<evidence type="ECO:0000256" key="6">
    <source>
        <dbReference type="ARBA" id="ARBA00023065"/>
    </source>
</evidence>
<dbReference type="GO" id="GO:1904669">
    <property type="term" value="P:ATP export"/>
    <property type="evidence" value="ECO:0007669"/>
    <property type="project" value="UniProtKB-ARBA"/>
</dbReference>
<dbReference type="PANTHER" id="PTHR32261:SF8">
    <property type="entry name" value="CALCIUM HOMEOSTASIS MODULATOR PROTEIN 5"/>
    <property type="match status" value="1"/>
</dbReference>
<dbReference type="RefSeq" id="XP_032635393.1">
    <property type="nucleotide sequence ID" value="XM_032779502.1"/>
</dbReference>
<dbReference type="PANTHER" id="PTHR32261">
    <property type="entry name" value="CALCIUM HOMEOSTASIS MODULATOR PROTEIN"/>
    <property type="match status" value="1"/>
</dbReference>
<accession>A0A8C0GUR8</accession>
<evidence type="ECO:0000256" key="1">
    <source>
        <dbReference type="ARBA" id="ARBA00004141"/>
    </source>
</evidence>
<organism evidence="10 11">
    <name type="scientific">Chelonoidis abingdonii</name>
    <name type="common">Abingdon island giant tortoise</name>
    <name type="synonym">Testudo abingdonii</name>
    <dbReference type="NCBI Taxonomy" id="106734"/>
    <lineage>
        <taxon>Eukaryota</taxon>
        <taxon>Metazoa</taxon>
        <taxon>Chordata</taxon>
        <taxon>Craniata</taxon>
        <taxon>Vertebrata</taxon>
        <taxon>Euteleostomi</taxon>
        <taxon>Archelosauria</taxon>
        <taxon>Testudinata</taxon>
        <taxon>Testudines</taxon>
        <taxon>Cryptodira</taxon>
        <taxon>Durocryptodira</taxon>
        <taxon>Testudinoidea</taxon>
        <taxon>Testudinidae</taxon>
        <taxon>Chelonoidis</taxon>
    </lineage>
</organism>
<evidence type="ECO:0008006" key="12">
    <source>
        <dbReference type="Google" id="ProtNLM"/>
    </source>
</evidence>
<dbReference type="Proteomes" id="UP000694404">
    <property type="component" value="Unplaced"/>
</dbReference>
<comment type="subcellular location">
    <subcellularLocation>
        <location evidence="1">Membrane</location>
        <topology evidence="1">Multi-pass membrane protein</topology>
    </subcellularLocation>
</comment>
<dbReference type="AlphaFoldDB" id="A0A8C0GUR8"/>
<dbReference type="KEGG" id="cabi:116824311"/>
<dbReference type="GO" id="GO:0005261">
    <property type="term" value="F:monoatomic cation channel activity"/>
    <property type="evidence" value="ECO:0007669"/>
    <property type="project" value="TreeGrafter"/>
</dbReference>
<dbReference type="InterPro" id="IPR029569">
    <property type="entry name" value="CALHM"/>
</dbReference>
<gene>
    <name evidence="10" type="primary">LOC116824311</name>
</gene>
<feature type="transmembrane region" description="Helical" evidence="9">
    <location>
        <begin position="181"/>
        <end position="203"/>
    </location>
</feature>
<dbReference type="Pfam" id="PF14798">
    <property type="entry name" value="Ca_hom_mod"/>
    <property type="match status" value="1"/>
</dbReference>
<evidence type="ECO:0000256" key="2">
    <source>
        <dbReference type="ARBA" id="ARBA00008497"/>
    </source>
</evidence>
<evidence type="ECO:0000256" key="3">
    <source>
        <dbReference type="ARBA" id="ARBA00022448"/>
    </source>
</evidence>
<keyword evidence="5 9" id="KW-1133">Transmembrane helix</keyword>
<keyword evidence="6" id="KW-0406">Ion transport</keyword>
<dbReference type="GO" id="GO:0005886">
    <property type="term" value="C:plasma membrane"/>
    <property type="evidence" value="ECO:0007669"/>
    <property type="project" value="TreeGrafter"/>
</dbReference>